<dbReference type="PANTHER" id="PTHR12338">
    <property type="entry name" value="AUTOTRANSPORTER"/>
    <property type="match status" value="1"/>
</dbReference>
<evidence type="ECO:0000259" key="2">
    <source>
        <dbReference type="SMART" id="SM00912"/>
    </source>
</evidence>
<protein>
    <recommendedName>
        <fullName evidence="2">Filamentous haemagglutinin FhaB/tRNA nuclease CdiA-like TPS domain-containing protein</fullName>
    </recommendedName>
</protein>
<dbReference type="InterPro" id="IPR011050">
    <property type="entry name" value="Pectin_lyase_fold/virulence"/>
</dbReference>
<dbReference type="Gene3D" id="2.160.20.10">
    <property type="entry name" value="Single-stranded right-handed beta-helix, Pectin lyase-like"/>
    <property type="match status" value="1"/>
</dbReference>
<evidence type="ECO:0000256" key="1">
    <source>
        <dbReference type="SAM" id="SignalP"/>
    </source>
</evidence>
<feature type="chain" id="PRO_5012512614" description="Filamentous haemagglutinin FhaB/tRNA nuclease CdiA-like TPS domain-containing protein" evidence="1">
    <location>
        <begin position="34"/>
        <end position="927"/>
    </location>
</feature>
<proteinExistence type="predicted"/>
<feature type="domain" description="Filamentous haemagglutinin FhaB/tRNA nuclease CdiA-like TPS" evidence="2">
    <location>
        <begin position="41"/>
        <end position="154"/>
    </location>
</feature>
<dbReference type="Pfam" id="PF05860">
    <property type="entry name" value="TPS"/>
    <property type="match status" value="1"/>
</dbReference>
<evidence type="ECO:0000313" key="4">
    <source>
        <dbReference type="Proteomes" id="UP000197468"/>
    </source>
</evidence>
<dbReference type="AlphaFoldDB" id="A0A246JGW5"/>
<dbReference type="InterPro" id="IPR041248">
    <property type="entry name" value="YDG"/>
</dbReference>
<dbReference type="PANTHER" id="PTHR12338:SF5">
    <property type="entry name" value="ANTIGEN 43-RELATED"/>
    <property type="match status" value="1"/>
</dbReference>
<dbReference type="SMART" id="SM00912">
    <property type="entry name" value="Haemagg_act"/>
    <property type="match status" value="1"/>
</dbReference>
<dbReference type="InterPro" id="IPR050909">
    <property type="entry name" value="Bact_Autotransporter_VF"/>
</dbReference>
<dbReference type="InterPro" id="IPR012334">
    <property type="entry name" value="Pectin_lyas_fold"/>
</dbReference>
<dbReference type="NCBIfam" id="TIGR01901">
    <property type="entry name" value="adhes_NPXG"/>
    <property type="match status" value="1"/>
</dbReference>
<evidence type="ECO:0000313" key="3">
    <source>
        <dbReference type="EMBL" id="OWQ91497.1"/>
    </source>
</evidence>
<organism evidence="3 4">
    <name type="scientific">Roseateles aquatilis</name>
    <dbReference type="NCBI Taxonomy" id="431061"/>
    <lineage>
        <taxon>Bacteria</taxon>
        <taxon>Pseudomonadati</taxon>
        <taxon>Pseudomonadota</taxon>
        <taxon>Betaproteobacteria</taxon>
        <taxon>Burkholderiales</taxon>
        <taxon>Sphaerotilaceae</taxon>
        <taxon>Roseateles</taxon>
    </lineage>
</organism>
<dbReference type="Proteomes" id="UP000197468">
    <property type="component" value="Unassembled WGS sequence"/>
</dbReference>
<accession>A0A246JGW5</accession>
<reference evidence="3 4" key="1">
    <citation type="journal article" date="2008" name="Int. J. Syst. Evol. Microbiol.">
        <title>Description of Roseateles aquatilis sp. nov. and Roseateles terrae sp. nov., in the class Betaproteobacteria, and emended description of the genus Roseateles.</title>
        <authorList>
            <person name="Gomila M."/>
            <person name="Bowien B."/>
            <person name="Falsen E."/>
            <person name="Moore E.R."/>
            <person name="Lalucat J."/>
        </authorList>
    </citation>
    <scope>NUCLEOTIDE SEQUENCE [LARGE SCALE GENOMIC DNA]</scope>
    <source>
        <strain evidence="3 4">CCUG 48205</strain>
    </source>
</reference>
<comment type="caution">
    <text evidence="3">The sequence shown here is derived from an EMBL/GenBank/DDBJ whole genome shotgun (WGS) entry which is preliminary data.</text>
</comment>
<sequence length="927" mass="95628">MHSSFFSGHGARRSAIAGAVLICCHLAAPSAMAEAVIPLSPTALPEGRVVTRGRFGPTSSADGVMRIRQLDGHGVLDWNAFDIGRAAKVTFEQPGRESVVVNRVVGAEASRIEGTLSSNGQVFLLNEWGILVGPEAKIDVGGLVLSTVKAAEEGLMRGDVVIGGLTPTGGAEQVRQYGRIRIHDRGVAVLAGGQVTIGAGIQVPGGRVIVRGQGVEIADSAVLIDVSGEGAMSAGEIDMKSAKTLSIIGQLRAGAEKASGGAIRLAGDDVVLAGSLTTRSLARDGGNVVVTANRGVEQTSAILAGGGRDGGSVRIDAGRGALTIREAPLVVNGLEGAGGSVDLRATSFSMQGGEMLATGATRGGRVTVEASGAPESAVLGIAGRVDLNASATQSGDGGSVTLKSAGAIAAAPRVNLRVNGAGPQGRQGTLELRAGRGSPMGAYLDLGKEAGRGGQLNLGAPAWLLSEVKPDGRSGDGASRSDAAGVSAPVGLMVSELSTWLDRGLSVELAATDRIELAHPLATQAVDSGRLTLRAADIALNADIRRATGGLAATLISRATPGSIAMADDTRVEMPRSTVTFEVPGPASRTDATSTRHGLRLARVSAQALKIESRSAGLSWAVADKTYDGTTRADVEHATLHGVSFTPDSNLRVHVDATFADRRAARDVVATATVSLTGHNGDQRTEVRLHEIEMDLSDTVTRSNREWETVATIRPRLLPVTAVSTPKPYDGTRTALVELAVEPLPQDEVLVAHERAEFDDPRPGVGKTITVSGLTLGGRDGGNYRVEPSTLTLRDGRIDGVVPSEPVPPTAITPPIAPPITPPITPPVTPPVTPPIAPPVTPPIAPPITLPITPLVTPPIAPPIAPPVPERSSITDRSNWACPRSFDVEMREITTCDGRAGRTEPLLLGPDLRLDDGIRLPDARRPI</sequence>
<keyword evidence="4" id="KW-1185">Reference proteome</keyword>
<dbReference type="RefSeq" id="WP_088384724.1">
    <property type="nucleotide sequence ID" value="NZ_NIOF01000003.1"/>
</dbReference>
<dbReference type="InterPro" id="IPR008638">
    <property type="entry name" value="FhaB/CdiA-like_TPS"/>
</dbReference>
<keyword evidence="1" id="KW-0732">Signal</keyword>
<feature type="signal peptide" evidence="1">
    <location>
        <begin position="1"/>
        <end position="33"/>
    </location>
</feature>
<dbReference type="EMBL" id="NIOF01000003">
    <property type="protein sequence ID" value="OWQ91497.1"/>
    <property type="molecule type" value="Genomic_DNA"/>
</dbReference>
<dbReference type="Pfam" id="PF18657">
    <property type="entry name" value="YDG"/>
    <property type="match status" value="1"/>
</dbReference>
<gene>
    <name evidence="3" type="ORF">CDN99_10125</name>
</gene>
<dbReference type="SUPFAM" id="SSF51126">
    <property type="entry name" value="Pectin lyase-like"/>
    <property type="match status" value="1"/>
</dbReference>
<dbReference type="OrthoDB" id="218680at2"/>
<name>A0A246JGW5_9BURK</name>